<reference evidence="2 3" key="1">
    <citation type="submission" date="2019-10" db="EMBL/GenBank/DDBJ databases">
        <title>The Genome Sequence of Clostridium tarantellae Isolated from Fish Brain.</title>
        <authorList>
            <person name="Bano L."/>
            <person name="Kiel M."/>
            <person name="Sales G."/>
            <person name="Doxey A.C."/>
            <person name="Mansfield M.J."/>
            <person name="Schiavone M."/>
            <person name="Rossetto O."/>
            <person name="Pirazzini M."/>
            <person name="Dobrindt U."/>
            <person name="Montecucco C."/>
        </authorList>
    </citation>
    <scope>NUCLEOTIDE SEQUENCE [LARGE SCALE GENOMIC DNA]</scope>
    <source>
        <strain evidence="2 3">DSM 3997</strain>
    </source>
</reference>
<dbReference type="AlphaFoldDB" id="A0A6I1MRF4"/>
<evidence type="ECO:0000259" key="1">
    <source>
        <dbReference type="Pfam" id="PF12673"/>
    </source>
</evidence>
<organism evidence="2 3">
    <name type="scientific">Clostridium tarantellae</name>
    <dbReference type="NCBI Taxonomy" id="39493"/>
    <lineage>
        <taxon>Bacteria</taxon>
        <taxon>Bacillati</taxon>
        <taxon>Bacillota</taxon>
        <taxon>Clostridia</taxon>
        <taxon>Eubacteriales</taxon>
        <taxon>Clostridiaceae</taxon>
        <taxon>Clostridium</taxon>
    </lineage>
</organism>
<dbReference type="EMBL" id="WHJC01000025">
    <property type="protein sequence ID" value="MPQ42869.1"/>
    <property type="molecule type" value="Genomic_DNA"/>
</dbReference>
<dbReference type="Proteomes" id="UP000430345">
    <property type="component" value="Unassembled WGS sequence"/>
</dbReference>
<dbReference type="RefSeq" id="WP_152887878.1">
    <property type="nucleotide sequence ID" value="NZ_WHJC01000025.1"/>
</dbReference>
<gene>
    <name evidence="2" type="ORF">GBZ86_03755</name>
</gene>
<protein>
    <submittedName>
        <fullName evidence="2">DUF3794 domain-containing protein</fullName>
    </submittedName>
</protein>
<dbReference type="OrthoDB" id="1757043at2"/>
<evidence type="ECO:0000313" key="2">
    <source>
        <dbReference type="EMBL" id="MPQ42869.1"/>
    </source>
</evidence>
<evidence type="ECO:0000313" key="3">
    <source>
        <dbReference type="Proteomes" id="UP000430345"/>
    </source>
</evidence>
<dbReference type="Pfam" id="PF12673">
    <property type="entry name" value="SipL"/>
    <property type="match status" value="1"/>
</dbReference>
<sequence length="164" mass="18868">MGLINIEKIIPNYIGSEDEKIPKYFAQFNLDRNMLLPCRYMDYNRIETSKADLKINSVKLVETIDGRSIEGQNLTGKKLVILGNINTKFYFNCLKPNECSCGSRKICTLGDCIPFSKFIVVPNSLNENSPINLQYLIENMSTMKIYKNKIFVSLTILIQYVDKY</sequence>
<comment type="caution">
    <text evidence="2">The sequence shown here is derived from an EMBL/GenBank/DDBJ whole genome shotgun (WGS) entry which is preliminary data.</text>
</comment>
<feature type="domain" description="SipL SPOCS" evidence="1">
    <location>
        <begin position="45"/>
        <end position="142"/>
    </location>
</feature>
<dbReference type="InterPro" id="IPR024300">
    <property type="entry name" value="SipL_SPOCS_dom"/>
</dbReference>
<proteinExistence type="predicted"/>
<name>A0A6I1MRF4_9CLOT</name>
<keyword evidence="3" id="KW-1185">Reference proteome</keyword>
<accession>A0A6I1MRF4</accession>